<feature type="domain" description="PGG" evidence="3">
    <location>
        <begin position="436"/>
        <end position="547"/>
    </location>
</feature>
<dbReference type="PANTHER" id="PTHR24177">
    <property type="entry name" value="CASKIN"/>
    <property type="match status" value="1"/>
</dbReference>
<name>A0AAD8GTN3_9APIA</name>
<feature type="transmembrane region" description="Helical" evidence="2">
    <location>
        <begin position="441"/>
        <end position="461"/>
    </location>
</feature>
<dbReference type="InterPro" id="IPR026961">
    <property type="entry name" value="PGG_dom"/>
</dbReference>
<keyword evidence="2" id="KW-0812">Transmembrane</keyword>
<dbReference type="Gene3D" id="1.25.40.20">
    <property type="entry name" value="Ankyrin repeat-containing domain"/>
    <property type="match status" value="2"/>
</dbReference>
<feature type="compositionally biased region" description="Polar residues" evidence="1">
    <location>
        <begin position="1"/>
        <end position="11"/>
    </location>
</feature>
<dbReference type="InterPro" id="IPR002110">
    <property type="entry name" value="Ankyrin_rpt"/>
</dbReference>
<keyword evidence="2" id="KW-0472">Membrane</keyword>
<keyword evidence="2" id="KW-1133">Transmembrane helix</keyword>
<evidence type="ECO:0000259" key="3">
    <source>
        <dbReference type="Pfam" id="PF13962"/>
    </source>
</evidence>
<dbReference type="GO" id="GO:0016020">
    <property type="term" value="C:membrane"/>
    <property type="evidence" value="ECO:0007669"/>
    <property type="project" value="TreeGrafter"/>
</dbReference>
<reference evidence="4" key="1">
    <citation type="submission" date="2023-02" db="EMBL/GenBank/DDBJ databases">
        <title>Genome of toxic invasive species Heracleum sosnowskyi carries increased number of genes despite the absence of recent whole-genome duplications.</title>
        <authorList>
            <person name="Schelkunov M."/>
            <person name="Shtratnikova V."/>
            <person name="Makarenko M."/>
            <person name="Klepikova A."/>
            <person name="Omelchenko D."/>
            <person name="Novikova G."/>
            <person name="Obukhova E."/>
            <person name="Bogdanov V."/>
            <person name="Penin A."/>
            <person name="Logacheva M."/>
        </authorList>
    </citation>
    <scope>NUCLEOTIDE SEQUENCE</scope>
    <source>
        <strain evidence="4">Hsosn_3</strain>
        <tissue evidence="4">Leaf</tissue>
    </source>
</reference>
<accession>A0AAD8GTN3</accession>
<protein>
    <submittedName>
        <fullName evidence="4">PGG domain-containing protein</fullName>
    </submittedName>
</protein>
<reference evidence="4" key="2">
    <citation type="submission" date="2023-05" db="EMBL/GenBank/DDBJ databases">
        <authorList>
            <person name="Schelkunov M.I."/>
        </authorList>
    </citation>
    <scope>NUCLEOTIDE SEQUENCE</scope>
    <source>
        <strain evidence="4">Hsosn_3</strain>
        <tissue evidence="4">Leaf</tissue>
    </source>
</reference>
<gene>
    <name evidence="4" type="ORF">POM88_048328</name>
</gene>
<keyword evidence="5" id="KW-1185">Reference proteome</keyword>
<feature type="region of interest" description="Disordered" evidence="1">
    <location>
        <begin position="1"/>
        <end position="34"/>
    </location>
</feature>
<sequence>MELQQQHSIQINEVPASRLLRPTPPAPPLPKKGRNRWIKPCATYLSEDQRENYMNVCIPLYNAAVKGDWHAAEGIIRDHPEAINRSITKREDTLLHIVASTKHTHFAQKLVNMMKAKDLELQNGDGETALFLALASTVEMVEILLNRNNDLLEIRNKDNSPPFLCAVKYGNKHMVSYIYLKTNLAHETWNAFDQKSILIACLAFGLYDIALDIFNRYRRQGNLTNYAHVLRYLANNPDVFDGTKRPGAIRRLINALLSGTRLGPADNPKAVEIVRIMWGEILEQKHEHTLKQIAGEGHLFTAARLGNYKFIIELLRMYPDITWDRDDNKHTIFHIAVMHRQENVYNLLYEVGSKKLLGLTDNLGNNILHLAAKKPEQDRLNFVSGAALQMQRELLWFKEVETLVTLADRRQKNNLGKSPQEIFSEEHKELMEQGERWMKETVAQCIIVAALIATITFAAAFTLPGGNNQDSGYPTFMKKSAFVVFVVTDTISLYTSSASILMFLSILTQCYTENDFLVYLPVKLLVGLVTLYISIATMMIAFSASFVLLYAKNMKWISILINASVVLPVIFSFQQQFRLLFDVINSTFNSRLLFRPRKRLFY</sequence>
<feature type="transmembrane region" description="Helical" evidence="2">
    <location>
        <begin position="556"/>
        <end position="573"/>
    </location>
</feature>
<dbReference type="InterPro" id="IPR036770">
    <property type="entry name" value="Ankyrin_rpt-contain_sf"/>
</dbReference>
<comment type="caution">
    <text evidence="4">The sequence shown here is derived from an EMBL/GenBank/DDBJ whole genome shotgun (WGS) entry which is preliminary data.</text>
</comment>
<dbReference type="Pfam" id="PF13962">
    <property type="entry name" value="PGG"/>
    <property type="match status" value="1"/>
</dbReference>
<feature type="transmembrane region" description="Helical" evidence="2">
    <location>
        <begin position="481"/>
        <end position="504"/>
    </location>
</feature>
<dbReference type="SMART" id="SM00248">
    <property type="entry name" value="ANK"/>
    <property type="match status" value="5"/>
</dbReference>
<evidence type="ECO:0000313" key="4">
    <source>
        <dbReference type="EMBL" id="KAK1355072.1"/>
    </source>
</evidence>
<feature type="transmembrane region" description="Helical" evidence="2">
    <location>
        <begin position="524"/>
        <end position="550"/>
    </location>
</feature>
<evidence type="ECO:0000313" key="5">
    <source>
        <dbReference type="Proteomes" id="UP001237642"/>
    </source>
</evidence>
<dbReference type="Proteomes" id="UP001237642">
    <property type="component" value="Unassembled WGS sequence"/>
</dbReference>
<evidence type="ECO:0000256" key="2">
    <source>
        <dbReference type="SAM" id="Phobius"/>
    </source>
</evidence>
<dbReference type="EMBL" id="JAUIZM010000011">
    <property type="protein sequence ID" value="KAK1355072.1"/>
    <property type="molecule type" value="Genomic_DNA"/>
</dbReference>
<evidence type="ECO:0000256" key="1">
    <source>
        <dbReference type="SAM" id="MobiDB-lite"/>
    </source>
</evidence>
<proteinExistence type="predicted"/>
<organism evidence="4 5">
    <name type="scientific">Heracleum sosnowskyi</name>
    <dbReference type="NCBI Taxonomy" id="360622"/>
    <lineage>
        <taxon>Eukaryota</taxon>
        <taxon>Viridiplantae</taxon>
        <taxon>Streptophyta</taxon>
        <taxon>Embryophyta</taxon>
        <taxon>Tracheophyta</taxon>
        <taxon>Spermatophyta</taxon>
        <taxon>Magnoliopsida</taxon>
        <taxon>eudicotyledons</taxon>
        <taxon>Gunneridae</taxon>
        <taxon>Pentapetalae</taxon>
        <taxon>asterids</taxon>
        <taxon>campanulids</taxon>
        <taxon>Apiales</taxon>
        <taxon>Apiaceae</taxon>
        <taxon>Apioideae</taxon>
        <taxon>apioid superclade</taxon>
        <taxon>Tordylieae</taxon>
        <taxon>Tordyliinae</taxon>
        <taxon>Heracleum</taxon>
    </lineage>
</organism>
<dbReference type="SUPFAM" id="SSF48403">
    <property type="entry name" value="Ankyrin repeat"/>
    <property type="match status" value="1"/>
</dbReference>
<dbReference type="PANTHER" id="PTHR24177:SF472">
    <property type="entry name" value="PGG DOMAIN-CONTAINING PROTEIN"/>
    <property type="match status" value="1"/>
</dbReference>
<dbReference type="AlphaFoldDB" id="A0AAD8GTN3"/>
<dbReference type="Pfam" id="PF12796">
    <property type="entry name" value="Ank_2"/>
    <property type="match status" value="1"/>
</dbReference>